<feature type="chain" id="PRO_5047329294" description="Chitinase" evidence="2">
    <location>
        <begin position="34"/>
        <end position="132"/>
    </location>
</feature>
<name>A0ABS1NNR7_9ACTN</name>
<reference evidence="3 4" key="1">
    <citation type="submission" date="2021-01" db="EMBL/GenBank/DDBJ databases">
        <title>WGS of actinomycetes isolated from Thailand.</title>
        <authorList>
            <person name="Thawai C."/>
        </authorList>
    </citation>
    <scope>NUCLEOTIDE SEQUENCE [LARGE SCALE GENOMIC DNA]</scope>
    <source>
        <strain evidence="3 4">CA1R205</strain>
    </source>
</reference>
<dbReference type="Proteomes" id="UP000634229">
    <property type="component" value="Unassembled WGS sequence"/>
</dbReference>
<organism evidence="3 4">
    <name type="scientific">Streptomyces coffeae</name>
    <dbReference type="NCBI Taxonomy" id="621382"/>
    <lineage>
        <taxon>Bacteria</taxon>
        <taxon>Bacillati</taxon>
        <taxon>Actinomycetota</taxon>
        <taxon>Actinomycetes</taxon>
        <taxon>Kitasatosporales</taxon>
        <taxon>Streptomycetaceae</taxon>
        <taxon>Streptomyces</taxon>
    </lineage>
</organism>
<dbReference type="EMBL" id="JAERRF010000029">
    <property type="protein sequence ID" value="MBL1101542.1"/>
    <property type="molecule type" value="Genomic_DNA"/>
</dbReference>
<sequence length="132" mass="14083">MTRTKKISTVAKVAAGAGAALMLAGLAAPAATAEGHAPAARTASSHSQPHAGGGAETMKGIAWSGLPKCARHGKLSTSGVTDHLKVWNNCNYKVKYHVKLDYTSDYWETLKPGWQFTDSWKYPLALDEISNK</sequence>
<evidence type="ECO:0000313" key="4">
    <source>
        <dbReference type="Proteomes" id="UP000634229"/>
    </source>
</evidence>
<comment type="caution">
    <text evidence="3">The sequence shown here is derived from an EMBL/GenBank/DDBJ whole genome shotgun (WGS) entry which is preliminary data.</text>
</comment>
<evidence type="ECO:0008006" key="5">
    <source>
        <dbReference type="Google" id="ProtNLM"/>
    </source>
</evidence>
<accession>A0ABS1NNR7</accession>
<dbReference type="RefSeq" id="WP_201881164.1">
    <property type="nucleotide sequence ID" value="NZ_JAERRF010000029.1"/>
</dbReference>
<evidence type="ECO:0000313" key="3">
    <source>
        <dbReference type="EMBL" id="MBL1101542.1"/>
    </source>
</evidence>
<keyword evidence="2" id="KW-0732">Signal</keyword>
<feature type="region of interest" description="Disordered" evidence="1">
    <location>
        <begin position="34"/>
        <end position="57"/>
    </location>
</feature>
<keyword evidence="4" id="KW-1185">Reference proteome</keyword>
<feature type="signal peptide" evidence="2">
    <location>
        <begin position="1"/>
        <end position="33"/>
    </location>
</feature>
<gene>
    <name evidence="3" type="ORF">JK363_33820</name>
</gene>
<proteinExistence type="predicted"/>
<feature type="compositionally biased region" description="Low complexity" evidence="1">
    <location>
        <begin position="34"/>
        <end position="43"/>
    </location>
</feature>
<evidence type="ECO:0000256" key="1">
    <source>
        <dbReference type="SAM" id="MobiDB-lite"/>
    </source>
</evidence>
<protein>
    <recommendedName>
        <fullName evidence="5">Chitinase</fullName>
    </recommendedName>
</protein>
<evidence type="ECO:0000256" key="2">
    <source>
        <dbReference type="SAM" id="SignalP"/>
    </source>
</evidence>